<dbReference type="GO" id="GO:0030170">
    <property type="term" value="F:pyridoxal phosphate binding"/>
    <property type="evidence" value="ECO:0007669"/>
    <property type="project" value="InterPro"/>
</dbReference>
<dbReference type="EMBL" id="LN891142">
    <property type="protein sequence ID" value="CUS08246.1"/>
    <property type="molecule type" value="Genomic_DNA"/>
</dbReference>
<dbReference type="Pfam" id="PF00155">
    <property type="entry name" value="Aminotran_1_2"/>
    <property type="match status" value="1"/>
</dbReference>
<dbReference type="SUPFAM" id="SSF53383">
    <property type="entry name" value="PLP-dependent transferases"/>
    <property type="match status" value="1"/>
</dbReference>
<dbReference type="GO" id="GO:0047536">
    <property type="term" value="F:2-aminoadipate transaminase activity"/>
    <property type="evidence" value="ECO:0007669"/>
    <property type="project" value="TreeGrafter"/>
</dbReference>
<evidence type="ECO:0000259" key="1">
    <source>
        <dbReference type="Pfam" id="PF00155"/>
    </source>
</evidence>
<name>A0A292PL59_9PEZI</name>
<dbReference type="Proteomes" id="UP001412239">
    <property type="component" value="Unassembled WGS sequence"/>
</dbReference>
<sequence>MLANIRKPIDLLRGHPSTRLLATDLIRESADKVLSSDLPQDSCAQSRHPLHYGPDLGNEDLRVEIGRWTAGRYGLKEAIPASVRLMNALNPRERINITPGASYGLMNTLLLCTSPVTGYTKQAFLLSPTYFLAASVFQDAGFSGKLTAIRLNKNTIDTDSLMAHLERISASTPDVPLPGGLEPISRAGVPKRIYKFVMYCVPTYSNPTGETWDLETRRKVVEIARKWDMLIISDDVYDFLGNDGDTSALTPDKKLMPRLVSLDHEIGEKQGMGSNEAGYTVSNCSFSKLLGPGIRCGWIESATGVLAKQMGEGGANHSGGAPSQFASTLIHPLITSRSIDSVISNLTKTYTARCADIVTAIKTYFPKETTIYGGKGGFFLWIILPGRYDAREITQLAAKDVTVLNGDESECPGDKLGWGNHCIRVSVSYSEGDVAVEGIKRFAEAMKRWEDGERSS</sequence>
<protein>
    <recommendedName>
        <fullName evidence="1">Aminotransferase class I/classII large domain-containing protein</fullName>
    </recommendedName>
</protein>
<reference evidence="2" key="1">
    <citation type="submission" date="2015-10" db="EMBL/GenBank/DDBJ databases">
        <authorList>
            <person name="Regsiter A."/>
            <person name="william w."/>
        </authorList>
    </citation>
    <scope>NUCLEOTIDE SEQUENCE</scope>
    <source>
        <strain evidence="2">Montdore</strain>
    </source>
</reference>
<dbReference type="PANTHER" id="PTHR42858:SF1">
    <property type="entry name" value="LD15494P"/>
    <property type="match status" value="1"/>
</dbReference>
<evidence type="ECO:0000313" key="2">
    <source>
        <dbReference type="EMBL" id="CUS08246.1"/>
    </source>
</evidence>
<gene>
    <name evidence="2" type="ORF">GSTUAT00007640001</name>
</gene>
<dbReference type="CDD" id="cd00609">
    <property type="entry name" value="AAT_like"/>
    <property type="match status" value="1"/>
</dbReference>
<accession>A0A292PL59</accession>
<dbReference type="Gene3D" id="3.90.1150.10">
    <property type="entry name" value="Aspartate Aminotransferase, domain 1"/>
    <property type="match status" value="1"/>
</dbReference>
<dbReference type="Gene3D" id="3.40.640.10">
    <property type="entry name" value="Type I PLP-dependent aspartate aminotransferase-like (Major domain)"/>
    <property type="match status" value="1"/>
</dbReference>
<organism evidence="2 3">
    <name type="scientific">Tuber aestivum</name>
    <name type="common">summer truffle</name>
    <dbReference type="NCBI Taxonomy" id="59557"/>
    <lineage>
        <taxon>Eukaryota</taxon>
        <taxon>Fungi</taxon>
        <taxon>Dikarya</taxon>
        <taxon>Ascomycota</taxon>
        <taxon>Pezizomycotina</taxon>
        <taxon>Pezizomycetes</taxon>
        <taxon>Pezizales</taxon>
        <taxon>Tuberaceae</taxon>
        <taxon>Tuber</taxon>
    </lineage>
</organism>
<dbReference type="InterPro" id="IPR015422">
    <property type="entry name" value="PyrdxlP-dep_Trfase_small"/>
</dbReference>
<dbReference type="InterPro" id="IPR004839">
    <property type="entry name" value="Aminotransferase_I/II_large"/>
</dbReference>
<proteinExistence type="predicted"/>
<dbReference type="InterPro" id="IPR015424">
    <property type="entry name" value="PyrdxlP-dep_Trfase"/>
</dbReference>
<keyword evidence="3" id="KW-1185">Reference proteome</keyword>
<dbReference type="InterPro" id="IPR015421">
    <property type="entry name" value="PyrdxlP-dep_Trfase_major"/>
</dbReference>
<evidence type="ECO:0000313" key="3">
    <source>
        <dbReference type="Proteomes" id="UP001412239"/>
    </source>
</evidence>
<dbReference type="AlphaFoldDB" id="A0A292PL59"/>
<feature type="domain" description="Aminotransferase class I/classII large" evidence="1">
    <location>
        <begin position="74"/>
        <end position="431"/>
    </location>
</feature>
<dbReference type="PANTHER" id="PTHR42858">
    <property type="entry name" value="AMINOTRANSFERASE"/>
    <property type="match status" value="1"/>
</dbReference>